<sequence length="155" mass="18412">MARLLQANREASRDTGEIVERGITRHRRGITRHRRGITRHRRGITRHWRGITRHRVLQPRESKEASRDTRGITRHRRCIMRHRASRDTGCYNRDSPERHHAIPVVTTEIVQIGITRHWRGITRHRRGITQHRRGITRHRETDSRASEAFDAGELK</sequence>
<comment type="caution">
    <text evidence="2">The sequence shown here is derived from an EMBL/GenBank/DDBJ whole genome shotgun (WGS) entry which is preliminary data.</text>
</comment>
<evidence type="ECO:0000313" key="2">
    <source>
        <dbReference type="EMBL" id="KAH3715500.1"/>
    </source>
</evidence>
<organism evidence="2 3">
    <name type="scientific">Dreissena polymorpha</name>
    <name type="common">Zebra mussel</name>
    <name type="synonym">Mytilus polymorpha</name>
    <dbReference type="NCBI Taxonomy" id="45954"/>
    <lineage>
        <taxon>Eukaryota</taxon>
        <taxon>Metazoa</taxon>
        <taxon>Spiralia</taxon>
        <taxon>Lophotrochozoa</taxon>
        <taxon>Mollusca</taxon>
        <taxon>Bivalvia</taxon>
        <taxon>Autobranchia</taxon>
        <taxon>Heteroconchia</taxon>
        <taxon>Euheterodonta</taxon>
        <taxon>Imparidentia</taxon>
        <taxon>Neoheterodontei</taxon>
        <taxon>Myida</taxon>
        <taxon>Dreissenoidea</taxon>
        <taxon>Dreissenidae</taxon>
        <taxon>Dreissena</taxon>
    </lineage>
</organism>
<feature type="compositionally biased region" description="Basic and acidic residues" evidence="1">
    <location>
        <begin position="137"/>
        <end position="155"/>
    </location>
</feature>
<gene>
    <name evidence="2" type="ORF">DPMN_058211</name>
</gene>
<name>A0A9D4C1K9_DREPO</name>
<keyword evidence="3" id="KW-1185">Reference proteome</keyword>
<accession>A0A9D4C1K9</accession>
<dbReference type="EMBL" id="JAIWYP010000013">
    <property type="protein sequence ID" value="KAH3715500.1"/>
    <property type="molecule type" value="Genomic_DNA"/>
</dbReference>
<evidence type="ECO:0000256" key="1">
    <source>
        <dbReference type="SAM" id="MobiDB-lite"/>
    </source>
</evidence>
<reference evidence="2" key="2">
    <citation type="submission" date="2020-11" db="EMBL/GenBank/DDBJ databases">
        <authorList>
            <person name="McCartney M.A."/>
            <person name="Auch B."/>
            <person name="Kono T."/>
            <person name="Mallez S."/>
            <person name="Becker A."/>
            <person name="Gohl D.M."/>
            <person name="Silverstein K.A.T."/>
            <person name="Koren S."/>
            <person name="Bechman K.B."/>
            <person name="Herman A."/>
            <person name="Abrahante J.E."/>
            <person name="Garbe J."/>
        </authorList>
    </citation>
    <scope>NUCLEOTIDE SEQUENCE</scope>
    <source>
        <strain evidence="2">Duluth1</strain>
        <tissue evidence="2">Whole animal</tissue>
    </source>
</reference>
<dbReference type="Proteomes" id="UP000828390">
    <property type="component" value="Unassembled WGS sequence"/>
</dbReference>
<evidence type="ECO:0000313" key="3">
    <source>
        <dbReference type="Proteomes" id="UP000828390"/>
    </source>
</evidence>
<protein>
    <submittedName>
        <fullName evidence="2">Uncharacterized protein</fullName>
    </submittedName>
</protein>
<reference evidence="2" key="1">
    <citation type="journal article" date="2019" name="bioRxiv">
        <title>The Genome of the Zebra Mussel, Dreissena polymorpha: A Resource for Invasive Species Research.</title>
        <authorList>
            <person name="McCartney M.A."/>
            <person name="Auch B."/>
            <person name="Kono T."/>
            <person name="Mallez S."/>
            <person name="Zhang Y."/>
            <person name="Obille A."/>
            <person name="Becker A."/>
            <person name="Abrahante J.E."/>
            <person name="Garbe J."/>
            <person name="Badalamenti J.P."/>
            <person name="Herman A."/>
            <person name="Mangelson H."/>
            <person name="Liachko I."/>
            <person name="Sullivan S."/>
            <person name="Sone E.D."/>
            <person name="Koren S."/>
            <person name="Silverstein K.A.T."/>
            <person name="Beckman K.B."/>
            <person name="Gohl D.M."/>
        </authorList>
    </citation>
    <scope>NUCLEOTIDE SEQUENCE</scope>
    <source>
        <strain evidence="2">Duluth1</strain>
        <tissue evidence="2">Whole animal</tissue>
    </source>
</reference>
<feature type="region of interest" description="Disordered" evidence="1">
    <location>
        <begin position="134"/>
        <end position="155"/>
    </location>
</feature>
<proteinExistence type="predicted"/>
<dbReference type="AlphaFoldDB" id="A0A9D4C1K9"/>